<evidence type="ECO:0000313" key="5">
    <source>
        <dbReference type="EMBL" id="SVD09186.1"/>
    </source>
</evidence>
<evidence type="ECO:0000256" key="2">
    <source>
        <dbReference type="ARBA" id="ARBA00022763"/>
    </source>
</evidence>
<sequence>MAKLINKYEKPNFTKETNYFEAIIRSIIYQQLSTKAASAIHNRFKQLFENDNLRPVDVFNNSIDRYREIGLSKQKVSYIINVAHEFNNELIPKNLEDFSDEDIIDMLTRIKGIGRWTAQMFLMFSLNRSDILPEL</sequence>
<dbReference type="FunFam" id="1.10.340.30:FF:000004">
    <property type="entry name" value="DNA-3-methyladenine glycosylase II"/>
    <property type="match status" value="1"/>
</dbReference>
<reference evidence="5" key="1">
    <citation type="submission" date="2018-05" db="EMBL/GenBank/DDBJ databases">
        <authorList>
            <person name="Lanie J.A."/>
            <person name="Ng W.-L."/>
            <person name="Kazmierczak K.M."/>
            <person name="Andrzejewski T.M."/>
            <person name="Davidsen T.M."/>
            <person name="Wayne K.J."/>
            <person name="Tettelin H."/>
            <person name="Glass J.I."/>
            <person name="Rusch D."/>
            <person name="Podicherti R."/>
            <person name="Tsui H.-C.T."/>
            <person name="Winkler M.E."/>
        </authorList>
    </citation>
    <scope>NUCLEOTIDE SEQUENCE</scope>
</reference>
<evidence type="ECO:0000256" key="1">
    <source>
        <dbReference type="ARBA" id="ARBA00010817"/>
    </source>
</evidence>
<evidence type="ECO:0000259" key="4">
    <source>
        <dbReference type="Pfam" id="PF00730"/>
    </source>
</evidence>
<dbReference type="PANTHER" id="PTHR43003">
    <property type="entry name" value="DNA-3-METHYLADENINE GLYCOSYLASE"/>
    <property type="match status" value="1"/>
</dbReference>
<organism evidence="5">
    <name type="scientific">marine metagenome</name>
    <dbReference type="NCBI Taxonomy" id="408172"/>
    <lineage>
        <taxon>unclassified sequences</taxon>
        <taxon>metagenomes</taxon>
        <taxon>ecological metagenomes</taxon>
    </lineage>
</organism>
<dbReference type="GO" id="GO:0006307">
    <property type="term" value="P:DNA alkylation repair"/>
    <property type="evidence" value="ECO:0007669"/>
    <property type="project" value="TreeGrafter"/>
</dbReference>
<dbReference type="GO" id="GO:0032993">
    <property type="term" value="C:protein-DNA complex"/>
    <property type="evidence" value="ECO:0007669"/>
    <property type="project" value="TreeGrafter"/>
</dbReference>
<dbReference type="GO" id="GO:0006285">
    <property type="term" value="P:base-excision repair, AP site formation"/>
    <property type="evidence" value="ECO:0007669"/>
    <property type="project" value="TreeGrafter"/>
</dbReference>
<evidence type="ECO:0000256" key="3">
    <source>
        <dbReference type="ARBA" id="ARBA00023204"/>
    </source>
</evidence>
<dbReference type="GO" id="GO:0032131">
    <property type="term" value="F:alkylated DNA binding"/>
    <property type="evidence" value="ECO:0007669"/>
    <property type="project" value="TreeGrafter"/>
</dbReference>
<feature type="domain" description="HhH-GPD" evidence="4">
    <location>
        <begin position="24"/>
        <end position="110"/>
    </location>
</feature>
<dbReference type="GO" id="GO:0008725">
    <property type="term" value="F:DNA-3-methyladenine glycosylase activity"/>
    <property type="evidence" value="ECO:0007669"/>
    <property type="project" value="TreeGrafter"/>
</dbReference>
<dbReference type="GO" id="GO:0043916">
    <property type="term" value="F:DNA-7-methylguanine glycosylase activity"/>
    <property type="evidence" value="ECO:0007669"/>
    <property type="project" value="TreeGrafter"/>
</dbReference>
<proteinExistence type="inferred from homology"/>
<dbReference type="GO" id="GO:0005634">
    <property type="term" value="C:nucleus"/>
    <property type="evidence" value="ECO:0007669"/>
    <property type="project" value="TreeGrafter"/>
</dbReference>
<dbReference type="PANTHER" id="PTHR43003:SF5">
    <property type="entry name" value="DNA-3-METHYLADENINE GLYCOSYLASE"/>
    <property type="match status" value="1"/>
</dbReference>
<dbReference type="InterPro" id="IPR011257">
    <property type="entry name" value="DNA_glycosylase"/>
</dbReference>
<protein>
    <recommendedName>
        <fullName evidence="4">HhH-GPD domain-containing protein</fullName>
    </recommendedName>
</protein>
<dbReference type="EMBL" id="UINC01129045">
    <property type="protein sequence ID" value="SVD09186.1"/>
    <property type="molecule type" value="Genomic_DNA"/>
</dbReference>
<dbReference type="Pfam" id="PF00730">
    <property type="entry name" value="HhH-GPD"/>
    <property type="match status" value="1"/>
</dbReference>
<dbReference type="AlphaFoldDB" id="A0A382SH46"/>
<name>A0A382SH46_9ZZZZ</name>
<dbReference type="SUPFAM" id="SSF48150">
    <property type="entry name" value="DNA-glycosylase"/>
    <property type="match status" value="1"/>
</dbReference>
<gene>
    <name evidence="5" type="ORF">METZ01_LOCUS362040</name>
</gene>
<keyword evidence="2" id="KW-0227">DNA damage</keyword>
<dbReference type="CDD" id="cd00056">
    <property type="entry name" value="ENDO3c"/>
    <property type="match status" value="1"/>
</dbReference>
<keyword evidence="3" id="KW-0234">DNA repair</keyword>
<comment type="similarity">
    <text evidence="1">Belongs to the alkylbase DNA glycosidase AlkA family.</text>
</comment>
<dbReference type="InterPro" id="IPR003265">
    <property type="entry name" value="HhH-GPD_domain"/>
</dbReference>
<feature type="non-terminal residue" evidence="5">
    <location>
        <position position="135"/>
    </location>
</feature>
<dbReference type="InterPro" id="IPR051912">
    <property type="entry name" value="Alkylbase_DNA_Glycosylase/TA"/>
</dbReference>
<accession>A0A382SH46</accession>
<dbReference type="Gene3D" id="1.10.340.30">
    <property type="entry name" value="Hypothetical protein, domain 2"/>
    <property type="match status" value="1"/>
</dbReference>